<dbReference type="Proteomes" id="UP001596053">
    <property type="component" value="Unassembled WGS sequence"/>
</dbReference>
<proteinExistence type="inferred from homology"/>
<dbReference type="GO" id="GO:0005524">
    <property type="term" value="F:ATP binding"/>
    <property type="evidence" value="ECO:0007669"/>
    <property type="project" value="UniProtKB-KW"/>
</dbReference>
<dbReference type="InterPro" id="IPR017871">
    <property type="entry name" value="ABC_transporter-like_CS"/>
</dbReference>
<evidence type="ECO:0000313" key="8">
    <source>
        <dbReference type="Proteomes" id="UP001596053"/>
    </source>
</evidence>
<dbReference type="SUPFAM" id="SSF52540">
    <property type="entry name" value="P-loop containing nucleoside triphosphate hydrolases"/>
    <property type="match status" value="1"/>
</dbReference>
<keyword evidence="3" id="KW-0547">Nucleotide-binding</keyword>
<dbReference type="CDD" id="cd03224">
    <property type="entry name" value="ABC_TM1139_LivF_branched"/>
    <property type="match status" value="1"/>
</dbReference>
<dbReference type="EMBL" id="JBHSLW010000104">
    <property type="protein sequence ID" value="MFC5423716.1"/>
    <property type="molecule type" value="Genomic_DNA"/>
</dbReference>
<evidence type="ECO:0000256" key="5">
    <source>
        <dbReference type="ARBA" id="ARBA00022970"/>
    </source>
</evidence>
<evidence type="ECO:0000256" key="3">
    <source>
        <dbReference type="ARBA" id="ARBA00022741"/>
    </source>
</evidence>
<evidence type="ECO:0000256" key="1">
    <source>
        <dbReference type="ARBA" id="ARBA00005417"/>
    </source>
</evidence>
<reference evidence="8" key="1">
    <citation type="journal article" date="2019" name="Int. J. Syst. Evol. Microbiol.">
        <title>The Global Catalogue of Microorganisms (GCM) 10K type strain sequencing project: providing services to taxonomists for standard genome sequencing and annotation.</title>
        <authorList>
            <consortium name="The Broad Institute Genomics Platform"/>
            <consortium name="The Broad Institute Genome Sequencing Center for Infectious Disease"/>
            <person name="Wu L."/>
            <person name="Ma J."/>
        </authorList>
    </citation>
    <scope>NUCLEOTIDE SEQUENCE [LARGE SCALE GENOMIC DNA]</scope>
    <source>
        <strain evidence="8">NCAIM B.01391</strain>
    </source>
</reference>
<protein>
    <submittedName>
        <fullName evidence="7">ABC transporter ATP-binding protein</fullName>
    </submittedName>
</protein>
<comment type="caution">
    <text evidence="7">The sequence shown here is derived from an EMBL/GenBank/DDBJ whole genome shotgun (WGS) entry which is preliminary data.</text>
</comment>
<dbReference type="PANTHER" id="PTHR43820">
    <property type="entry name" value="HIGH-AFFINITY BRANCHED-CHAIN AMINO ACID TRANSPORT ATP-BINDING PROTEIN LIVF"/>
    <property type="match status" value="1"/>
</dbReference>
<evidence type="ECO:0000313" key="7">
    <source>
        <dbReference type="EMBL" id="MFC5423716.1"/>
    </source>
</evidence>
<dbReference type="PROSITE" id="PS50893">
    <property type="entry name" value="ABC_TRANSPORTER_2"/>
    <property type="match status" value="1"/>
</dbReference>
<evidence type="ECO:0000259" key="6">
    <source>
        <dbReference type="PROSITE" id="PS50893"/>
    </source>
</evidence>
<dbReference type="Pfam" id="PF00005">
    <property type="entry name" value="ABC_tran"/>
    <property type="match status" value="1"/>
</dbReference>
<keyword evidence="2" id="KW-0813">Transport</keyword>
<dbReference type="InterPro" id="IPR003439">
    <property type="entry name" value="ABC_transporter-like_ATP-bd"/>
</dbReference>
<dbReference type="Gene3D" id="3.40.50.300">
    <property type="entry name" value="P-loop containing nucleotide triphosphate hydrolases"/>
    <property type="match status" value="1"/>
</dbReference>
<name>A0ABW0J0W1_9HYPH</name>
<dbReference type="SMART" id="SM00382">
    <property type="entry name" value="AAA"/>
    <property type="match status" value="1"/>
</dbReference>
<organism evidence="7 8">
    <name type="scientific">Bosea eneae</name>
    <dbReference type="NCBI Taxonomy" id="151454"/>
    <lineage>
        <taxon>Bacteria</taxon>
        <taxon>Pseudomonadati</taxon>
        <taxon>Pseudomonadota</taxon>
        <taxon>Alphaproteobacteria</taxon>
        <taxon>Hyphomicrobiales</taxon>
        <taxon>Boseaceae</taxon>
        <taxon>Bosea</taxon>
    </lineage>
</organism>
<gene>
    <name evidence="7" type="ORF">ACFPOB_29730</name>
</gene>
<evidence type="ECO:0000256" key="2">
    <source>
        <dbReference type="ARBA" id="ARBA00022448"/>
    </source>
</evidence>
<keyword evidence="8" id="KW-1185">Reference proteome</keyword>
<dbReference type="RefSeq" id="WP_377801782.1">
    <property type="nucleotide sequence ID" value="NZ_JBHSLW010000104.1"/>
</dbReference>
<keyword evidence="4 7" id="KW-0067">ATP-binding</keyword>
<dbReference type="PANTHER" id="PTHR43820:SF4">
    <property type="entry name" value="HIGH-AFFINITY BRANCHED-CHAIN AMINO ACID TRANSPORT ATP-BINDING PROTEIN LIVF"/>
    <property type="match status" value="1"/>
</dbReference>
<comment type="similarity">
    <text evidence="1">Belongs to the ABC transporter superfamily.</text>
</comment>
<dbReference type="InterPro" id="IPR003593">
    <property type="entry name" value="AAA+_ATPase"/>
</dbReference>
<keyword evidence="5" id="KW-0029">Amino-acid transport</keyword>
<accession>A0ABW0J0W1</accession>
<sequence>MLNLANLAVDHGKLRALWDVSLTVRAGEKIGLLGANGAGKSTTLGAIMGLYPPQSGDIVFDGASIAARPPADNVARGIALVPEGRRLFAEMSVQENLEMGAYLRASRASLSQTLDYVFTLFPILREKARQNAGELSGGQQQMVAIGRALMSKPRLLLLDEPFLGVAPLVIYDVMDALRRVADTGVTILLVEQNIHRALDFVDRAYVIENGRSALDGTRESLLGDPEFGTKFLGLE</sequence>
<dbReference type="PROSITE" id="PS00211">
    <property type="entry name" value="ABC_TRANSPORTER_1"/>
    <property type="match status" value="1"/>
</dbReference>
<feature type="domain" description="ABC transporter" evidence="6">
    <location>
        <begin position="2"/>
        <end position="234"/>
    </location>
</feature>
<dbReference type="InterPro" id="IPR052156">
    <property type="entry name" value="BCAA_Transport_ATP-bd_LivF"/>
</dbReference>
<evidence type="ECO:0000256" key="4">
    <source>
        <dbReference type="ARBA" id="ARBA00022840"/>
    </source>
</evidence>
<dbReference type="InterPro" id="IPR027417">
    <property type="entry name" value="P-loop_NTPase"/>
</dbReference>